<evidence type="ECO:0000313" key="3">
    <source>
        <dbReference type="Proteomes" id="UP000092124"/>
    </source>
</evidence>
<accession>A0A1A6FWQ3</accession>
<evidence type="ECO:0000313" key="2">
    <source>
        <dbReference type="EMBL" id="OBS58361.1"/>
    </source>
</evidence>
<gene>
    <name evidence="2" type="ORF">A6R68_10490</name>
</gene>
<feature type="region of interest" description="Disordered" evidence="1">
    <location>
        <begin position="28"/>
        <end position="50"/>
    </location>
</feature>
<feature type="non-terminal residue" evidence="2">
    <location>
        <position position="191"/>
    </location>
</feature>
<comment type="caution">
    <text evidence="2">The sequence shown here is derived from an EMBL/GenBank/DDBJ whole genome shotgun (WGS) entry which is preliminary data.</text>
</comment>
<reference evidence="2 3" key="1">
    <citation type="submission" date="2016-06" db="EMBL/GenBank/DDBJ databases">
        <title>The Draft Genome Sequence and Annotation of the Desert Woodrat Neotoma lepida.</title>
        <authorList>
            <person name="Campbell M."/>
            <person name="Oakeson K.F."/>
            <person name="Yandell M."/>
            <person name="Halpert J.R."/>
            <person name="Dearing D."/>
        </authorList>
    </citation>
    <scope>NUCLEOTIDE SEQUENCE [LARGE SCALE GENOMIC DNA]</scope>
    <source>
        <strain evidence="2">417</strain>
        <tissue evidence="2">Liver</tissue>
    </source>
</reference>
<keyword evidence="3" id="KW-1185">Reference proteome</keyword>
<feature type="compositionally biased region" description="Acidic residues" evidence="1">
    <location>
        <begin position="33"/>
        <end position="45"/>
    </location>
</feature>
<organism evidence="2 3">
    <name type="scientific">Neotoma lepida</name>
    <name type="common">Desert woodrat</name>
    <dbReference type="NCBI Taxonomy" id="56216"/>
    <lineage>
        <taxon>Eukaryota</taxon>
        <taxon>Metazoa</taxon>
        <taxon>Chordata</taxon>
        <taxon>Craniata</taxon>
        <taxon>Vertebrata</taxon>
        <taxon>Euteleostomi</taxon>
        <taxon>Mammalia</taxon>
        <taxon>Eutheria</taxon>
        <taxon>Euarchontoglires</taxon>
        <taxon>Glires</taxon>
        <taxon>Rodentia</taxon>
        <taxon>Myomorpha</taxon>
        <taxon>Muroidea</taxon>
        <taxon>Cricetidae</taxon>
        <taxon>Neotominae</taxon>
        <taxon>Neotoma</taxon>
    </lineage>
</organism>
<name>A0A1A6FWQ3_NEOLE</name>
<evidence type="ECO:0000256" key="1">
    <source>
        <dbReference type="SAM" id="MobiDB-lite"/>
    </source>
</evidence>
<sequence length="191" mass="22040">MLARSWSQRSRGAVWAYSLSQIYWRKQPGHDSDEQDHADEHEADDNEHSPQQPVHRLLCMLLQPLRLQLQLLQVLEQQPQKGLPVGSWVLVAAPQGPSFIQPLPFPTAPWLNTHMRFLMSISSSRSKEAKDEGLGKIKGIRQARRLWGRRDSQVLPGMTHLQMIPVGRRERHEAMHLDVFPKSLSLLWMTH</sequence>
<dbReference type="Proteomes" id="UP000092124">
    <property type="component" value="Unassembled WGS sequence"/>
</dbReference>
<dbReference type="EMBL" id="LZPO01116606">
    <property type="protein sequence ID" value="OBS58361.1"/>
    <property type="molecule type" value="Genomic_DNA"/>
</dbReference>
<protein>
    <submittedName>
        <fullName evidence="2">Uncharacterized protein</fullName>
    </submittedName>
</protein>
<dbReference type="AlphaFoldDB" id="A0A1A6FWQ3"/>
<proteinExistence type="predicted"/>